<protein>
    <submittedName>
        <fullName evidence="1">Uncharacterized protein</fullName>
    </submittedName>
</protein>
<dbReference type="EMBL" id="MTEJ01000332">
    <property type="protein sequence ID" value="OQX04542.1"/>
    <property type="molecule type" value="Genomic_DNA"/>
</dbReference>
<comment type="caution">
    <text evidence="1">The sequence shown here is derived from an EMBL/GenBank/DDBJ whole genome shotgun (WGS) entry which is preliminary data.</text>
</comment>
<organism evidence="1 2">
    <name type="scientific">Thiothrix lacustris</name>
    <dbReference type="NCBI Taxonomy" id="525917"/>
    <lineage>
        <taxon>Bacteria</taxon>
        <taxon>Pseudomonadati</taxon>
        <taxon>Pseudomonadota</taxon>
        <taxon>Gammaproteobacteria</taxon>
        <taxon>Thiotrichales</taxon>
        <taxon>Thiotrichaceae</taxon>
        <taxon>Thiothrix</taxon>
    </lineage>
</organism>
<dbReference type="InterPro" id="IPR005335">
    <property type="entry name" value="Terminase_ssu"/>
</dbReference>
<reference evidence="1 2" key="1">
    <citation type="submission" date="2017-01" db="EMBL/GenBank/DDBJ databases">
        <title>Novel large sulfur bacteria in the metagenomes of groundwater-fed chemosynthetic microbial mats in the Lake Huron basin.</title>
        <authorList>
            <person name="Sharrar A.M."/>
            <person name="Flood B.E."/>
            <person name="Bailey J.V."/>
            <person name="Jones D.S."/>
            <person name="Biddanda B."/>
            <person name="Ruberg S.A."/>
            <person name="Marcus D.N."/>
            <person name="Dick G.J."/>
        </authorList>
    </citation>
    <scope>NUCLEOTIDE SEQUENCE [LARGE SCALE GENOMIC DNA]</scope>
    <source>
        <strain evidence="1">A8</strain>
    </source>
</reference>
<dbReference type="Gene3D" id="1.10.10.1400">
    <property type="entry name" value="Terminase, small subunit, N-terminal DNA-binding domain, HTH motif"/>
    <property type="match status" value="1"/>
</dbReference>
<dbReference type="InterPro" id="IPR038713">
    <property type="entry name" value="Terminase_Gp1_N_sf"/>
</dbReference>
<proteinExistence type="predicted"/>
<dbReference type="GO" id="GO:0051276">
    <property type="term" value="P:chromosome organization"/>
    <property type="evidence" value="ECO:0007669"/>
    <property type="project" value="InterPro"/>
</dbReference>
<dbReference type="Proteomes" id="UP000192491">
    <property type="component" value="Unassembled WGS sequence"/>
</dbReference>
<name>A0A1Y1QFZ6_9GAMM</name>
<evidence type="ECO:0000313" key="2">
    <source>
        <dbReference type="Proteomes" id="UP000192491"/>
    </source>
</evidence>
<accession>A0A1Y1QFZ6</accession>
<dbReference type="AlphaFoldDB" id="A0A1Y1QFZ6"/>
<sequence length="71" mass="7695">MVQDATQAAIRAGYSAKTANKNANQLMVKNGIQNALAAFKTLAFGQQKTCENLLFKTRCLAVVKDYLIGES</sequence>
<gene>
    <name evidence="1" type="ORF">BWK73_35920</name>
</gene>
<dbReference type="Pfam" id="PF03592">
    <property type="entry name" value="Terminase_2"/>
    <property type="match status" value="1"/>
</dbReference>
<evidence type="ECO:0000313" key="1">
    <source>
        <dbReference type="EMBL" id="OQX04542.1"/>
    </source>
</evidence>